<evidence type="ECO:0000313" key="1">
    <source>
        <dbReference type="EMBL" id="KKK64360.1"/>
    </source>
</evidence>
<accession>A0A0F8XT35</accession>
<feature type="non-terminal residue" evidence="1">
    <location>
        <position position="1"/>
    </location>
</feature>
<dbReference type="EMBL" id="LAZR01061057">
    <property type="protein sequence ID" value="KKK64360.1"/>
    <property type="molecule type" value="Genomic_DNA"/>
</dbReference>
<protein>
    <submittedName>
        <fullName evidence="1">Uncharacterized protein</fullName>
    </submittedName>
</protein>
<name>A0A0F8XT35_9ZZZZ</name>
<organism evidence="1">
    <name type="scientific">marine sediment metagenome</name>
    <dbReference type="NCBI Taxonomy" id="412755"/>
    <lineage>
        <taxon>unclassified sequences</taxon>
        <taxon>metagenomes</taxon>
        <taxon>ecological metagenomes</taxon>
    </lineage>
</organism>
<dbReference type="AlphaFoldDB" id="A0A0F8XT35"/>
<sequence>DEKNTKVDFESFFDKNSLGINELEEVVGIAANYSYSDNPGHLKEDDNPSEVDPDDVKKRVRITTDDDIIREALEIYIEEMEKSSMIKSISSRLKEILNREIKRIRQ</sequence>
<reference evidence="1" key="1">
    <citation type="journal article" date="2015" name="Nature">
        <title>Complex archaea that bridge the gap between prokaryotes and eukaryotes.</title>
        <authorList>
            <person name="Spang A."/>
            <person name="Saw J.H."/>
            <person name="Jorgensen S.L."/>
            <person name="Zaremba-Niedzwiedzka K."/>
            <person name="Martijn J."/>
            <person name="Lind A.E."/>
            <person name="van Eijk R."/>
            <person name="Schleper C."/>
            <person name="Guy L."/>
            <person name="Ettema T.J."/>
        </authorList>
    </citation>
    <scope>NUCLEOTIDE SEQUENCE</scope>
</reference>
<comment type="caution">
    <text evidence="1">The sequence shown here is derived from an EMBL/GenBank/DDBJ whole genome shotgun (WGS) entry which is preliminary data.</text>
</comment>
<gene>
    <name evidence="1" type="ORF">LCGC14_2985020</name>
</gene>
<proteinExistence type="predicted"/>